<dbReference type="InterPro" id="IPR010998">
    <property type="entry name" value="Integrase_recombinase_N"/>
</dbReference>
<gene>
    <name evidence="12" type="ORF">FC39_GL000124</name>
</gene>
<dbReference type="Gene3D" id="1.10.443.10">
    <property type="entry name" value="Intergrase catalytic core"/>
    <property type="match status" value="1"/>
</dbReference>
<evidence type="ECO:0000313" key="13">
    <source>
        <dbReference type="Proteomes" id="UP000051223"/>
    </source>
</evidence>
<keyword evidence="13" id="KW-1185">Reference proteome</keyword>
<dbReference type="PANTHER" id="PTHR30349">
    <property type="entry name" value="PHAGE INTEGRASE-RELATED"/>
    <property type="match status" value="1"/>
</dbReference>
<organism evidence="12 13">
    <name type="scientific">Lactobacillus hamsteri DSM 5661 = JCM 6256</name>
    <dbReference type="NCBI Taxonomy" id="1423754"/>
    <lineage>
        <taxon>Bacteria</taxon>
        <taxon>Bacillati</taxon>
        <taxon>Bacillota</taxon>
        <taxon>Bacilli</taxon>
        <taxon>Lactobacillales</taxon>
        <taxon>Lactobacillaceae</taxon>
        <taxon>Lactobacillus</taxon>
    </lineage>
</organism>
<dbReference type="PROSITE" id="PS51898">
    <property type="entry name" value="TYR_RECOMBINASE"/>
    <property type="match status" value="1"/>
</dbReference>
<dbReference type="eggNOG" id="COG4974">
    <property type="taxonomic scope" value="Bacteria"/>
</dbReference>
<dbReference type="Pfam" id="PF00589">
    <property type="entry name" value="Phage_integrase"/>
    <property type="match status" value="1"/>
</dbReference>
<dbReference type="InterPro" id="IPR002104">
    <property type="entry name" value="Integrase_catalytic"/>
</dbReference>
<dbReference type="PANTHER" id="PTHR30349:SF77">
    <property type="entry name" value="TYROSINE RECOMBINASE XERC"/>
    <property type="match status" value="1"/>
</dbReference>
<evidence type="ECO:0000256" key="4">
    <source>
        <dbReference type="ARBA" id="ARBA00022829"/>
    </source>
</evidence>
<comment type="caution">
    <text evidence="12">The sequence shown here is derived from an EMBL/GenBank/DDBJ whole genome shotgun (WGS) entry which is preliminary data.</text>
</comment>
<dbReference type="PROSITE" id="PS51900">
    <property type="entry name" value="CB"/>
    <property type="match status" value="1"/>
</dbReference>
<dbReference type="STRING" id="1423754.FC39_GL000124"/>
<dbReference type="GO" id="GO:0006310">
    <property type="term" value="P:DNA recombination"/>
    <property type="evidence" value="ECO:0007669"/>
    <property type="project" value="UniProtKB-KW"/>
</dbReference>
<keyword evidence="6 9" id="KW-0238">DNA-binding</keyword>
<dbReference type="AlphaFoldDB" id="A0A0R1YEN1"/>
<evidence type="ECO:0000256" key="7">
    <source>
        <dbReference type="ARBA" id="ARBA00023172"/>
    </source>
</evidence>
<keyword evidence="4" id="KW-0159">Chromosome partition</keyword>
<dbReference type="GO" id="GO:0003677">
    <property type="term" value="F:DNA binding"/>
    <property type="evidence" value="ECO:0007669"/>
    <property type="project" value="UniProtKB-UniRule"/>
</dbReference>
<evidence type="ECO:0000256" key="8">
    <source>
        <dbReference type="ARBA" id="ARBA00023306"/>
    </source>
</evidence>
<dbReference type="Gene3D" id="1.10.150.130">
    <property type="match status" value="1"/>
</dbReference>
<keyword evidence="2" id="KW-0963">Cytoplasm</keyword>
<reference evidence="12 13" key="1">
    <citation type="journal article" date="2015" name="Genome Announc.">
        <title>Expanding the biotechnology potential of lactobacilli through comparative genomics of 213 strains and associated genera.</title>
        <authorList>
            <person name="Sun Z."/>
            <person name="Harris H.M."/>
            <person name="McCann A."/>
            <person name="Guo C."/>
            <person name="Argimon S."/>
            <person name="Zhang W."/>
            <person name="Yang X."/>
            <person name="Jeffery I.B."/>
            <person name="Cooney J.C."/>
            <person name="Kagawa T.F."/>
            <person name="Liu W."/>
            <person name="Song Y."/>
            <person name="Salvetti E."/>
            <person name="Wrobel A."/>
            <person name="Rasinkangas P."/>
            <person name="Parkhill J."/>
            <person name="Rea M.C."/>
            <person name="O'Sullivan O."/>
            <person name="Ritari J."/>
            <person name="Douillard F.P."/>
            <person name="Paul Ross R."/>
            <person name="Yang R."/>
            <person name="Briner A.E."/>
            <person name="Felis G.E."/>
            <person name="de Vos W.M."/>
            <person name="Barrangou R."/>
            <person name="Klaenhammer T.R."/>
            <person name="Caufield P.W."/>
            <person name="Cui Y."/>
            <person name="Zhang H."/>
            <person name="O'Toole P.W."/>
        </authorList>
    </citation>
    <scope>NUCLEOTIDE SEQUENCE [LARGE SCALE GENOMIC DNA]</scope>
    <source>
        <strain evidence="12 13">DSM 5661</strain>
    </source>
</reference>
<evidence type="ECO:0000256" key="2">
    <source>
        <dbReference type="ARBA" id="ARBA00022490"/>
    </source>
</evidence>
<dbReference type="GO" id="GO:0051301">
    <property type="term" value="P:cell division"/>
    <property type="evidence" value="ECO:0007669"/>
    <property type="project" value="UniProtKB-KW"/>
</dbReference>
<dbReference type="InterPro" id="IPR050090">
    <property type="entry name" value="Tyrosine_recombinase_XerCD"/>
</dbReference>
<dbReference type="PATRIC" id="fig|1423754.3.peg.133"/>
<evidence type="ECO:0000256" key="5">
    <source>
        <dbReference type="ARBA" id="ARBA00022908"/>
    </source>
</evidence>
<evidence type="ECO:0000313" key="12">
    <source>
        <dbReference type="EMBL" id="KRM37475.1"/>
    </source>
</evidence>
<feature type="domain" description="Core-binding (CB)" evidence="11">
    <location>
        <begin position="4"/>
        <end position="127"/>
    </location>
</feature>
<name>A0A0R1YEN1_9LACO</name>
<evidence type="ECO:0000259" key="11">
    <source>
        <dbReference type="PROSITE" id="PS51900"/>
    </source>
</evidence>
<evidence type="ECO:0000256" key="9">
    <source>
        <dbReference type="PROSITE-ProRule" id="PRU01248"/>
    </source>
</evidence>
<keyword evidence="5" id="KW-0229">DNA integration</keyword>
<dbReference type="InterPro" id="IPR013762">
    <property type="entry name" value="Integrase-like_cat_sf"/>
</dbReference>
<dbReference type="GO" id="GO:0007059">
    <property type="term" value="P:chromosome segregation"/>
    <property type="evidence" value="ECO:0007669"/>
    <property type="project" value="UniProtKB-KW"/>
</dbReference>
<dbReference type="GO" id="GO:0015074">
    <property type="term" value="P:DNA integration"/>
    <property type="evidence" value="ECO:0007669"/>
    <property type="project" value="UniProtKB-KW"/>
</dbReference>
<dbReference type="Proteomes" id="UP000051223">
    <property type="component" value="Unassembled WGS sequence"/>
</dbReference>
<evidence type="ECO:0000259" key="10">
    <source>
        <dbReference type="PROSITE" id="PS51898"/>
    </source>
</evidence>
<dbReference type="InterPro" id="IPR044068">
    <property type="entry name" value="CB"/>
</dbReference>
<keyword evidence="8" id="KW-0131">Cell cycle</keyword>
<evidence type="ECO:0000256" key="3">
    <source>
        <dbReference type="ARBA" id="ARBA00022618"/>
    </source>
</evidence>
<proteinExistence type="predicted"/>
<evidence type="ECO:0000256" key="1">
    <source>
        <dbReference type="ARBA" id="ARBA00004496"/>
    </source>
</evidence>
<dbReference type="SUPFAM" id="SSF56349">
    <property type="entry name" value="DNA breaking-rejoining enzymes"/>
    <property type="match status" value="1"/>
</dbReference>
<sequence length="367" mass="42622">MNKMDAKQYSKLIDKELQDMPIYVFYYSQQPNLAITTIYQYLTEFRRFFNWLREAPADIEHPEKGAISNAKANKDIELSTLEHLQSAQVQSFLKELSFRENKQSTRDSKKTINRTINALRSLFHYLTVTADLNDGEPYFYRNVMLKVPLVKGSKESISYRNAKFAPMLYTGKKKHEWLAFLSNQYEDTLSNRARSSFLFNKERDIAIIALLLGSGIRVSELVRLNMKDLNKRERSILVIRKGNKKDAPLIADWAMPYIDDYLTIREQRYQPEKNEQALFLTKYAGKAKRIASNTVERFVGKYSEAFPDGNRTTPHKLRHSLGTELYDESKDVMVVATQLGHTGISATDQYIQQTAVEKQRKQLNKTN</sequence>
<protein>
    <submittedName>
        <fullName evidence="12">Phage integrase family integrase recombinase</fullName>
    </submittedName>
</protein>
<evidence type="ECO:0000256" key="6">
    <source>
        <dbReference type="ARBA" id="ARBA00023125"/>
    </source>
</evidence>
<dbReference type="NCBIfam" id="NF003462">
    <property type="entry name" value="PRK05084.1"/>
    <property type="match status" value="1"/>
</dbReference>
<accession>A0A0R1YEN1</accession>
<comment type="subcellular location">
    <subcellularLocation>
        <location evidence="1">Cytoplasm</location>
    </subcellularLocation>
</comment>
<dbReference type="EMBL" id="AZGI01000081">
    <property type="protein sequence ID" value="KRM37475.1"/>
    <property type="molecule type" value="Genomic_DNA"/>
</dbReference>
<keyword evidence="7" id="KW-0233">DNA recombination</keyword>
<keyword evidence="3" id="KW-0132">Cell division</keyword>
<feature type="domain" description="Tyr recombinase" evidence="10">
    <location>
        <begin position="176"/>
        <end position="364"/>
    </location>
</feature>
<dbReference type="GO" id="GO:0005737">
    <property type="term" value="C:cytoplasm"/>
    <property type="evidence" value="ECO:0007669"/>
    <property type="project" value="UniProtKB-SubCell"/>
</dbReference>
<dbReference type="InterPro" id="IPR011010">
    <property type="entry name" value="DNA_brk_join_enz"/>
</dbReference>